<name>A0A4Q0AJB4_9BACT</name>
<proteinExistence type="predicted"/>
<protein>
    <recommendedName>
        <fullName evidence="3">AAA family ATPase</fullName>
    </recommendedName>
</protein>
<dbReference type="Proteomes" id="UP000289257">
    <property type="component" value="Unassembled WGS sequence"/>
</dbReference>
<dbReference type="AlphaFoldDB" id="A0A4Q0AJB4"/>
<dbReference type="InterPro" id="IPR050238">
    <property type="entry name" value="DNA_Rep/Repair_Clamp_Loader"/>
</dbReference>
<dbReference type="Gene3D" id="3.40.50.300">
    <property type="entry name" value="P-loop containing nucleotide triphosphate hydrolases"/>
    <property type="match status" value="1"/>
</dbReference>
<sequence length="276" mass="31058">MTRLYIQPNTQKKLDMLVHDLPQSLVFTGPEGVGLSAAISYVAHALLTQPIYVLPEKNESIDTENGVITIDIIRRLYMMTKTIETGTRLIVIDYAERMGFQAQNAFLKLLEEPGKNKHFILLTHNVSKLLPTIQSRVQIIEIHPITLEQSEKLLDSLKIHDKVKRSQLLFIASGLPAQLTLLARNATIFEQRAQMIRDARTFIQGSLYDRLKLALLYKDDRAKSLLLLVDAMKLVQGALKTNHSADHVLMIAALLKAHERIEANGNIRLQLAAAVL</sequence>
<dbReference type="GO" id="GO:0006261">
    <property type="term" value="P:DNA-templated DNA replication"/>
    <property type="evidence" value="ECO:0007669"/>
    <property type="project" value="TreeGrafter"/>
</dbReference>
<dbReference type="PANTHER" id="PTHR11669">
    <property type="entry name" value="REPLICATION FACTOR C / DNA POLYMERASE III GAMMA-TAU SUBUNIT"/>
    <property type="match status" value="1"/>
</dbReference>
<evidence type="ECO:0000313" key="2">
    <source>
        <dbReference type="Proteomes" id="UP000289257"/>
    </source>
</evidence>
<dbReference type="InterPro" id="IPR027417">
    <property type="entry name" value="P-loop_NTPase"/>
</dbReference>
<dbReference type="Pfam" id="PF13177">
    <property type="entry name" value="DNA_pol3_delta2"/>
    <property type="match status" value="1"/>
</dbReference>
<gene>
    <name evidence="1" type="ORF">EOT05_03415</name>
</gene>
<organism evidence="1 2">
    <name type="scientific">Candidatus Microsaccharimonas sossegonensis</name>
    <dbReference type="NCBI Taxonomy" id="2506948"/>
    <lineage>
        <taxon>Bacteria</taxon>
        <taxon>Candidatus Saccharimonadota</taxon>
        <taxon>Candidatus Saccharimonadia</taxon>
        <taxon>Candidatus Saccharimonadales</taxon>
        <taxon>Candidatus Saccharimonadaceae</taxon>
        <taxon>Candidatus Microsaccharimonas</taxon>
    </lineage>
</organism>
<dbReference type="EMBL" id="SCKX01000001">
    <property type="protein sequence ID" value="RWZ78768.1"/>
    <property type="molecule type" value="Genomic_DNA"/>
</dbReference>
<comment type="caution">
    <text evidence="1">The sequence shown here is derived from an EMBL/GenBank/DDBJ whole genome shotgun (WGS) entry which is preliminary data.</text>
</comment>
<reference evidence="1" key="1">
    <citation type="submission" date="2019-01" db="EMBL/GenBank/DDBJ databases">
        <title>Genomic signatures and co-occurrence patterns of the ultra-small Saccharimodia (Patescibacteria phylum) suggest a symbiotic lifestyle.</title>
        <authorList>
            <person name="Lemos L."/>
            <person name="Medeiros J."/>
            <person name="Andreote F."/>
            <person name="Fernandes G."/>
            <person name="Varani A."/>
            <person name="Oliveira G."/>
            <person name="Pylro V."/>
        </authorList>
    </citation>
    <scope>NUCLEOTIDE SEQUENCE [LARGE SCALE GENOMIC DNA]</scope>
    <source>
        <strain evidence="1">AMD02</strain>
    </source>
</reference>
<accession>A0A4Q0AJB4</accession>
<dbReference type="SUPFAM" id="SSF52540">
    <property type="entry name" value="P-loop containing nucleoside triphosphate hydrolases"/>
    <property type="match status" value="1"/>
</dbReference>
<evidence type="ECO:0000313" key="1">
    <source>
        <dbReference type="EMBL" id="RWZ78768.1"/>
    </source>
</evidence>
<keyword evidence="2" id="KW-1185">Reference proteome</keyword>
<dbReference type="PANTHER" id="PTHR11669:SF8">
    <property type="entry name" value="DNA POLYMERASE III SUBUNIT DELTA"/>
    <property type="match status" value="1"/>
</dbReference>
<evidence type="ECO:0008006" key="3">
    <source>
        <dbReference type="Google" id="ProtNLM"/>
    </source>
</evidence>